<sequence>MAFDLPPSQGVRVLARRTWLEFGGLEKYAADVPVRLVLSGLRVCRGPLDSVLEPIQESGASQDEPPPPHDGGAPQEEEEEEEASASEDGWAEDSGSSSSIYTSASGQAAACYHPAVQYSPLCCNTIQRAADIWYELTNKDVIVDRGSSAEQVGRRQCAQKVDEYMCIPFGYESGRLQLSAACEAMDNADNMAKCCEGRHPEIVVAKEMLMNKKTEKQMLDWMDQICRYQLKQCPTVYGGNINDNAGELTAMDTEVLDGYGTEDKTAVNSLNQVMNAWQCTRASEGCMISKHAIDKAGGKAFVLEGRASVLGLAVGPEALQEAVQLSKASASGAGSVPLAGPQGKRNSGRAISKRPVVDKAAAGQPDAPSPRPTSAPRGTPAGDGAPRLRDSPEAPPAARPRRNLRPEQEAGREDSKQPADLGAHCFGHGAFAEAMCRIAFAYLHFSGTAQQQSMGSLGRATWLIAYLRSSLQYFGRLGPERLLQRPRGCPLRSLLAAMPPEECGGCPREALAVDLPPATVRHGVGPDDAVVRATTRSLRRSSTSKTVDRSGGQRRPSALLSQVASETGAPPGGAPHAPPGVGVLDAVPPGLLSESGDDSDSSSSATSSCGQSGVDVEATFSMTISSAPRKRSMKVRAADTGGSLLLGAGRVDTHGKVRRPSRQLSIVALDSLSPWPPVGSAWIEDGVWQAVRGGPEHHSVGASHMSRLLGGGRLQVPAAPVQAAPAGLASRHTCLQSGPASRRASADIPGDRSVASDGQEGWTSGSAGSEDGRHLGGFQAGRP</sequence>
<evidence type="ECO:0000313" key="3">
    <source>
        <dbReference type="Proteomes" id="UP001189429"/>
    </source>
</evidence>
<keyword evidence="3" id="KW-1185">Reference proteome</keyword>
<feature type="region of interest" description="Disordered" evidence="1">
    <location>
        <begin position="329"/>
        <end position="419"/>
    </location>
</feature>
<accession>A0ABN9U6W6</accession>
<dbReference type="Proteomes" id="UP001189429">
    <property type="component" value="Unassembled WGS sequence"/>
</dbReference>
<proteinExistence type="predicted"/>
<protein>
    <recommendedName>
        <fullName evidence="4">Poly(ADP-ribose) glycohydrolase</fullName>
    </recommendedName>
</protein>
<feature type="compositionally biased region" description="Low complexity" evidence="1">
    <location>
        <begin position="532"/>
        <end position="545"/>
    </location>
</feature>
<feature type="compositionally biased region" description="Low complexity" evidence="1">
    <location>
        <begin position="601"/>
        <end position="612"/>
    </location>
</feature>
<dbReference type="EMBL" id="CAUYUJ010015497">
    <property type="protein sequence ID" value="CAK0854745.1"/>
    <property type="molecule type" value="Genomic_DNA"/>
</dbReference>
<reference evidence="2" key="1">
    <citation type="submission" date="2023-10" db="EMBL/GenBank/DDBJ databases">
        <authorList>
            <person name="Chen Y."/>
            <person name="Shah S."/>
            <person name="Dougan E. K."/>
            <person name="Thang M."/>
            <person name="Chan C."/>
        </authorList>
    </citation>
    <scope>NUCLEOTIDE SEQUENCE [LARGE SCALE GENOMIC DNA]</scope>
</reference>
<feature type="region of interest" description="Disordered" evidence="1">
    <location>
        <begin position="519"/>
        <end position="612"/>
    </location>
</feature>
<feature type="compositionally biased region" description="Basic and acidic residues" evidence="1">
    <location>
        <begin position="404"/>
        <end position="417"/>
    </location>
</feature>
<feature type="region of interest" description="Disordered" evidence="1">
    <location>
        <begin position="730"/>
        <end position="783"/>
    </location>
</feature>
<evidence type="ECO:0000256" key="1">
    <source>
        <dbReference type="SAM" id="MobiDB-lite"/>
    </source>
</evidence>
<gene>
    <name evidence="2" type="ORF">PCOR1329_LOCUS45708</name>
</gene>
<name>A0ABN9U6W6_9DINO</name>
<evidence type="ECO:0008006" key="4">
    <source>
        <dbReference type="Google" id="ProtNLM"/>
    </source>
</evidence>
<comment type="caution">
    <text evidence="2">The sequence shown here is derived from an EMBL/GenBank/DDBJ whole genome shotgun (WGS) entry which is preliminary data.</text>
</comment>
<feature type="compositionally biased region" description="Acidic residues" evidence="1">
    <location>
        <begin position="75"/>
        <end position="91"/>
    </location>
</feature>
<organism evidence="2 3">
    <name type="scientific">Prorocentrum cordatum</name>
    <dbReference type="NCBI Taxonomy" id="2364126"/>
    <lineage>
        <taxon>Eukaryota</taxon>
        <taxon>Sar</taxon>
        <taxon>Alveolata</taxon>
        <taxon>Dinophyceae</taxon>
        <taxon>Prorocentrales</taxon>
        <taxon>Prorocentraceae</taxon>
        <taxon>Prorocentrum</taxon>
    </lineage>
</organism>
<evidence type="ECO:0000313" key="2">
    <source>
        <dbReference type="EMBL" id="CAK0854745.1"/>
    </source>
</evidence>
<feature type="region of interest" description="Disordered" evidence="1">
    <location>
        <begin position="57"/>
        <end position="98"/>
    </location>
</feature>